<name>A0ACB8YZJ3_CICIN</name>
<dbReference type="Proteomes" id="UP001055811">
    <property type="component" value="Linkage Group LG09"/>
</dbReference>
<gene>
    <name evidence="1" type="ORF">L2E82_48985</name>
</gene>
<comment type="caution">
    <text evidence="1">The sequence shown here is derived from an EMBL/GenBank/DDBJ whole genome shotgun (WGS) entry which is preliminary data.</text>
</comment>
<accession>A0ACB8YZJ3</accession>
<dbReference type="EMBL" id="CM042017">
    <property type="protein sequence ID" value="KAI3690778.1"/>
    <property type="molecule type" value="Genomic_DNA"/>
</dbReference>
<organism evidence="1 2">
    <name type="scientific">Cichorium intybus</name>
    <name type="common">Chicory</name>
    <dbReference type="NCBI Taxonomy" id="13427"/>
    <lineage>
        <taxon>Eukaryota</taxon>
        <taxon>Viridiplantae</taxon>
        <taxon>Streptophyta</taxon>
        <taxon>Embryophyta</taxon>
        <taxon>Tracheophyta</taxon>
        <taxon>Spermatophyta</taxon>
        <taxon>Magnoliopsida</taxon>
        <taxon>eudicotyledons</taxon>
        <taxon>Gunneridae</taxon>
        <taxon>Pentapetalae</taxon>
        <taxon>asterids</taxon>
        <taxon>campanulids</taxon>
        <taxon>Asterales</taxon>
        <taxon>Asteraceae</taxon>
        <taxon>Cichorioideae</taxon>
        <taxon>Cichorieae</taxon>
        <taxon>Cichoriinae</taxon>
        <taxon>Cichorium</taxon>
    </lineage>
</organism>
<proteinExistence type="predicted"/>
<evidence type="ECO:0000313" key="2">
    <source>
        <dbReference type="Proteomes" id="UP001055811"/>
    </source>
</evidence>
<evidence type="ECO:0000313" key="1">
    <source>
        <dbReference type="EMBL" id="KAI3690778.1"/>
    </source>
</evidence>
<reference evidence="2" key="1">
    <citation type="journal article" date="2022" name="Mol. Ecol. Resour.">
        <title>The genomes of chicory, endive, great burdock and yacon provide insights into Asteraceae palaeo-polyploidization history and plant inulin production.</title>
        <authorList>
            <person name="Fan W."/>
            <person name="Wang S."/>
            <person name="Wang H."/>
            <person name="Wang A."/>
            <person name="Jiang F."/>
            <person name="Liu H."/>
            <person name="Zhao H."/>
            <person name="Xu D."/>
            <person name="Zhang Y."/>
        </authorList>
    </citation>
    <scope>NUCLEOTIDE SEQUENCE [LARGE SCALE GENOMIC DNA]</scope>
    <source>
        <strain evidence="2">cv. Punajuju</strain>
    </source>
</reference>
<sequence length="315" mass="35126">MTAIGSRRLKPSGNESIQILRISGLELNMLANGDGGGVGVERSMEVYVCVIEIGLGLRERLVRDSHRSFRTAIAIMYLLLRYCHVCPCGRTRNFDDTKITEEEEHNDIHSQPVPDPVFSENPHPGLKRRDSLDIEAAKFRGDDHNATESWRVILKLAFQSLGVVYGDVGTSPLYVFSSTFPNGIKHEDDILGVLSIIFYTITLITVIKYVMIVLRANDNGDGGTFALYSKLCRYAKVGLIPTEQAEDREVSNFQLELPNKTNKIASTIKKNMESRKFVKFSLLFTAMLGTSMVIGDGILTPSISGVCFYLFSIYI</sequence>
<reference evidence="1 2" key="2">
    <citation type="journal article" date="2022" name="Mol. Ecol. Resour.">
        <title>The genomes of chicory, endive, great burdock and yacon provide insights into Asteraceae paleo-polyploidization history and plant inulin production.</title>
        <authorList>
            <person name="Fan W."/>
            <person name="Wang S."/>
            <person name="Wang H."/>
            <person name="Wang A."/>
            <person name="Jiang F."/>
            <person name="Liu H."/>
            <person name="Zhao H."/>
            <person name="Xu D."/>
            <person name="Zhang Y."/>
        </authorList>
    </citation>
    <scope>NUCLEOTIDE SEQUENCE [LARGE SCALE GENOMIC DNA]</scope>
    <source>
        <strain evidence="2">cv. Punajuju</strain>
        <tissue evidence="1">Leaves</tissue>
    </source>
</reference>
<protein>
    <submittedName>
        <fullName evidence="1">Uncharacterized protein</fullName>
    </submittedName>
</protein>
<keyword evidence="2" id="KW-1185">Reference proteome</keyword>